<dbReference type="Proteomes" id="UP000694871">
    <property type="component" value="Unplaced"/>
</dbReference>
<gene>
    <name evidence="2" type="primary">FAM217A</name>
</gene>
<reference evidence="2" key="1">
    <citation type="submission" date="2025-08" db="UniProtKB">
        <authorList>
            <consortium name="RefSeq"/>
        </authorList>
    </citation>
    <scope>IDENTIFICATION</scope>
</reference>
<accession>A0ABM1L9M0</accession>
<name>A0ABM1L9M0_GEKJA</name>
<dbReference type="GeneID" id="107123830"/>
<dbReference type="RefSeq" id="XP_015282657.1">
    <property type="nucleotide sequence ID" value="XM_015427171.1"/>
</dbReference>
<dbReference type="PANTHER" id="PTHR22145">
    <property type="entry name" value="SI:CH211-266K22.6"/>
    <property type="match status" value="1"/>
</dbReference>
<sequence>MPCSSSGIPLNFINTNPALVGSHPVNTYQSGSYPGTQQTLENCSTNGDGDFFKKIHKASASSSYPPTDSSSDDILSVTKLNWKTGDSHGEDKVSAEEKDASEGAKNRAVLLKYLKNANLKLRPEPIEDIETSSSAECETFPYPDFLPEPYNTLDLQKLSLSKGGDWKLAFEPPLQGSLDKLISRLVEMERLQHLTVLKERTKEPSASPTMSNRPSSTKDMYQLKQLKAIDLLCPQAAFGGDFHNPGSCVQETDISKWTCHHCHHRWNSGTLRSKHLRASCNKSTKVPVILDSSNVAARRSLSCSGSSVKVRSAVKMPSPNTPAVFPLPDSESSKCKLPRTRRKSCRNNVSFMGKPFSSHRLKSLSVLAKPKYSQVDHQ</sequence>
<organism evidence="1 2">
    <name type="scientific">Gekko japonicus</name>
    <name type="common">Schlegel's Japanese gecko</name>
    <dbReference type="NCBI Taxonomy" id="146911"/>
    <lineage>
        <taxon>Eukaryota</taxon>
        <taxon>Metazoa</taxon>
        <taxon>Chordata</taxon>
        <taxon>Craniata</taxon>
        <taxon>Vertebrata</taxon>
        <taxon>Euteleostomi</taxon>
        <taxon>Lepidosauria</taxon>
        <taxon>Squamata</taxon>
        <taxon>Bifurcata</taxon>
        <taxon>Gekkota</taxon>
        <taxon>Gekkonidae</taxon>
        <taxon>Gekkoninae</taxon>
        <taxon>Gekko</taxon>
    </lineage>
</organism>
<evidence type="ECO:0000313" key="2">
    <source>
        <dbReference type="RefSeq" id="XP_015282657.1"/>
    </source>
</evidence>
<dbReference type="Pfam" id="PF15344">
    <property type="entry name" value="FAM217"/>
    <property type="match status" value="1"/>
</dbReference>
<keyword evidence="1" id="KW-1185">Reference proteome</keyword>
<protein>
    <submittedName>
        <fullName evidence="2">Protein FAM217A</fullName>
    </submittedName>
</protein>
<dbReference type="PANTHER" id="PTHR22145:SF4">
    <property type="entry name" value="PROTEIN FAM217A"/>
    <property type="match status" value="1"/>
</dbReference>
<proteinExistence type="predicted"/>
<dbReference type="InterPro" id="IPR029266">
    <property type="entry name" value="FAM217"/>
</dbReference>
<evidence type="ECO:0000313" key="1">
    <source>
        <dbReference type="Proteomes" id="UP000694871"/>
    </source>
</evidence>